<feature type="region of interest" description="Disordered" evidence="1">
    <location>
        <begin position="48"/>
        <end position="89"/>
    </location>
</feature>
<protein>
    <submittedName>
        <fullName evidence="2">Uncharacterized protein</fullName>
    </submittedName>
</protein>
<evidence type="ECO:0000313" key="2">
    <source>
        <dbReference type="EMBL" id="RPB04996.1"/>
    </source>
</evidence>
<gene>
    <name evidence="2" type="ORF">L873DRAFT_1785946</name>
</gene>
<dbReference type="AlphaFoldDB" id="A0A3N4K348"/>
<organism evidence="2 3">
    <name type="scientific">Choiromyces venosus 120613-1</name>
    <dbReference type="NCBI Taxonomy" id="1336337"/>
    <lineage>
        <taxon>Eukaryota</taxon>
        <taxon>Fungi</taxon>
        <taxon>Dikarya</taxon>
        <taxon>Ascomycota</taxon>
        <taxon>Pezizomycotina</taxon>
        <taxon>Pezizomycetes</taxon>
        <taxon>Pezizales</taxon>
        <taxon>Tuberaceae</taxon>
        <taxon>Choiromyces</taxon>
    </lineage>
</organism>
<feature type="compositionally biased region" description="Polar residues" evidence="1">
    <location>
        <begin position="73"/>
        <end position="89"/>
    </location>
</feature>
<evidence type="ECO:0000313" key="3">
    <source>
        <dbReference type="Proteomes" id="UP000276215"/>
    </source>
</evidence>
<accession>A0A3N4K348</accession>
<dbReference type="EMBL" id="ML120355">
    <property type="protein sequence ID" value="RPB04996.1"/>
    <property type="molecule type" value="Genomic_DNA"/>
</dbReference>
<reference evidence="2 3" key="1">
    <citation type="journal article" date="2018" name="Nat. Ecol. Evol.">
        <title>Pezizomycetes genomes reveal the molecular basis of ectomycorrhizal truffle lifestyle.</title>
        <authorList>
            <person name="Murat C."/>
            <person name="Payen T."/>
            <person name="Noel B."/>
            <person name="Kuo A."/>
            <person name="Morin E."/>
            <person name="Chen J."/>
            <person name="Kohler A."/>
            <person name="Krizsan K."/>
            <person name="Balestrini R."/>
            <person name="Da Silva C."/>
            <person name="Montanini B."/>
            <person name="Hainaut M."/>
            <person name="Levati E."/>
            <person name="Barry K.W."/>
            <person name="Belfiori B."/>
            <person name="Cichocki N."/>
            <person name="Clum A."/>
            <person name="Dockter R.B."/>
            <person name="Fauchery L."/>
            <person name="Guy J."/>
            <person name="Iotti M."/>
            <person name="Le Tacon F."/>
            <person name="Lindquist E.A."/>
            <person name="Lipzen A."/>
            <person name="Malagnac F."/>
            <person name="Mello A."/>
            <person name="Molinier V."/>
            <person name="Miyauchi S."/>
            <person name="Poulain J."/>
            <person name="Riccioni C."/>
            <person name="Rubini A."/>
            <person name="Sitrit Y."/>
            <person name="Splivallo R."/>
            <person name="Traeger S."/>
            <person name="Wang M."/>
            <person name="Zifcakova L."/>
            <person name="Wipf D."/>
            <person name="Zambonelli A."/>
            <person name="Paolocci F."/>
            <person name="Nowrousian M."/>
            <person name="Ottonello S."/>
            <person name="Baldrian P."/>
            <person name="Spatafora J.W."/>
            <person name="Henrissat B."/>
            <person name="Nagy L.G."/>
            <person name="Aury J.M."/>
            <person name="Wincker P."/>
            <person name="Grigoriev I.V."/>
            <person name="Bonfante P."/>
            <person name="Martin F.M."/>
        </authorList>
    </citation>
    <scope>NUCLEOTIDE SEQUENCE [LARGE SCALE GENOMIC DNA]</scope>
    <source>
        <strain evidence="2 3">120613-1</strain>
    </source>
</reference>
<proteinExistence type="predicted"/>
<dbReference type="Proteomes" id="UP000276215">
    <property type="component" value="Unassembled WGS sequence"/>
</dbReference>
<name>A0A3N4K348_9PEZI</name>
<dbReference type="OrthoDB" id="5476267at2759"/>
<evidence type="ECO:0000256" key="1">
    <source>
        <dbReference type="SAM" id="MobiDB-lite"/>
    </source>
</evidence>
<feature type="compositionally biased region" description="Basic residues" evidence="1">
    <location>
        <begin position="13"/>
        <end position="22"/>
    </location>
</feature>
<feature type="region of interest" description="Disordered" evidence="1">
    <location>
        <begin position="1"/>
        <end position="32"/>
    </location>
</feature>
<sequence length="214" mass="24622">MADDTQCRLHPQPPRKGRKHQIIHSSPEINDEPAEAICIRTPECLKASQCPKTPAPNQPLFQPPSNRFDFSPPQASQNTRDTSTQSPNPYTVIPGYKEIEYCEPQDFTQHKNMNYHIVFHANMLVKEALNTYSEESESDLAGQITESMEEKNLLHQVRRILDQFLFKVNHLEMVENTEIEANTKVQTPLIERIECLETKIDSLLFRNLSYSSVL</sequence>
<keyword evidence="3" id="KW-1185">Reference proteome</keyword>